<keyword evidence="2" id="KW-1185">Reference proteome</keyword>
<comment type="caution">
    <text evidence="1">The sequence shown here is derived from an EMBL/GenBank/DDBJ whole genome shotgun (WGS) entry which is preliminary data.</text>
</comment>
<evidence type="ECO:0000313" key="1">
    <source>
        <dbReference type="EMBL" id="RYQ84260.1"/>
    </source>
</evidence>
<accession>A0A444X3L1</accession>
<name>A0A444X3L1_ARAHY</name>
<proteinExistence type="predicted"/>
<dbReference type="Proteomes" id="UP000289738">
    <property type="component" value="Chromosome B10"/>
</dbReference>
<evidence type="ECO:0008006" key="3">
    <source>
        <dbReference type="Google" id="ProtNLM"/>
    </source>
</evidence>
<dbReference type="AlphaFoldDB" id="A0A444X3L1"/>
<evidence type="ECO:0000313" key="2">
    <source>
        <dbReference type="Proteomes" id="UP000289738"/>
    </source>
</evidence>
<dbReference type="EMBL" id="SDMP01000020">
    <property type="protein sequence ID" value="RYQ84260.1"/>
    <property type="molecule type" value="Genomic_DNA"/>
</dbReference>
<reference evidence="1 2" key="1">
    <citation type="submission" date="2019-01" db="EMBL/GenBank/DDBJ databases">
        <title>Sequencing of cultivated peanut Arachis hypogaea provides insights into genome evolution and oil improvement.</title>
        <authorList>
            <person name="Chen X."/>
        </authorList>
    </citation>
    <scope>NUCLEOTIDE SEQUENCE [LARGE SCALE GENOMIC DNA]</scope>
    <source>
        <strain evidence="2">cv. Fuhuasheng</strain>
        <tissue evidence="1">Leaves</tissue>
    </source>
</reference>
<gene>
    <name evidence="1" type="ORF">Ahy_B10g103372</name>
</gene>
<sequence length="180" mass="20831">MFTKIMLFDYEVGVLKQKWEKMVGYFGVEDREWIIDMYGILCSHILAVLDFLDIVELPKILVLRRWTRRAKEGISGYDDIGGLMEDSLAISRHACLTYWCKQVMNEGCLKGDLFNESQDAFINILSWIRAHSGDDNMIGGMQNTYMKALKRMEVLRQRPQKSLRIAATIANEVITYLHVS</sequence>
<organism evidence="1 2">
    <name type="scientific">Arachis hypogaea</name>
    <name type="common">Peanut</name>
    <dbReference type="NCBI Taxonomy" id="3818"/>
    <lineage>
        <taxon>Eukaryota</taxon>
        <taxon>Viridiplantae</taxon>
        <taxon>Streptophyta</taxon>
        <taxon>Embryophyta</taxon>
        <taxon>Tracheophyta</taxon>
        <taxon>Spermatophyta</taxon>
        <taxon>Magnoliopsida</taxon>
        <taxon>eudicotyledons</taxon>
        <taxon>Gunneridae</taxon>
        <taxon>Pentapetalae</taxon>
        <taxon>rosids</taxon>
        <taxon>fabids</taxon>
        <taxon>Fabales</taxon>
        <taxon>Fabaceae</taxon>
        <taxon>Papilionoideae</taxon>
        <taxon>50 kb inversion clade</taxon>
        <taxon>dalbergioids sensu lato</taxon>
        <taxon>Dalbergieae</taxon>
        <taxon>Pterocarpus clade</taxon>
        <taxon>Arachis</taxon>
    </lineage>
</organism>
<protein>
    <recommendedName>
        <fullName evidence="3">Protein FAR1-RELATED SEQUENCE</fullName>
    </recommendedName>
</protein>